<keyword evidence="3" id="KW-0812">Transmembrane</keyword>
<dbReference type="AlphaFoldDB" id="A0A1M4VAR7"/>
<keyword evidence="3" id="KW-0472">Membrane</keyword>
<feature type="short sequence motif" description="DGA/G" evidence="2">
    <location>
        <begin position="283"/>
        <end position="285"/>
    </location>
</feature>
<dbReference type="GO" id="GO:0016042">
    <property type="term" value="P:lipid catabolic process"/>
    <property type="evidence" value="ECO:0007669"/>
    <property type="project" value="UniProtKB-UniRule"/>
</dbReference>
<sequence>MSSENEKENTFYIGLCMAGAVSAGAYTAGVMDYLLEALAEWEKRKNEPGVPTHKVQIPVIGGASAGGMTSILTSTVLNSLHIPIDKPSDNILAEHPENKFYHTWVDLSQGDILEKMLDTSDIKEAGLVSGLNSAFIDEIAQRVVATEADRSKWRPLPPFIKPGLKIFSTLTNLEGFGYTADFGPGKPQTRKYHMSIHNDYACFELTEENIIGSNGGWVPLNLKDDINVDLARDAAIATGAFPVGLKSRLLNRDASYVNANLWLKKYLTNNPVAPGNYQTLNVDGGLINNEPFEKVRDVLYEITGQEAKDYRDFHQFTSTVVMIDPFPSQKPKPISKLQDLMNVLGLTLSSMINQMRSKPLDIADALSNSCAGQFLVAPSRMVTSPDGEQQNVTGEMAIACGTLNGFGGFLSKEFRVHDYFLGRHNCKIFLRDYFTIPESALQEHPIFKEGYANANLDRFRSTKDGGYQIIPIFAEKTDYTFPQLRFKSGGTWPVVEDQDVDRYKSKLKERIQAILLNVAELSGTSKFLIWAGAKIVLNRVLSNAVLKKIKKDLVIWKLLSEK</sequence>
<evidence type="ECO:0000256" key="1">
    <source>
        <dbReference type="ARBA" id="ARBA00023098"/>
    </source>
</evidence>
<evidence type="ECO:0000259" key="4">
    <source>
        <dbReference type="PROSITE" id="PS51635"/>
    </source>
</evidence>
<evidence type="ECO:0000313" key="6">
    <source>
        <dbReference type="Proteomes" id="UP000184287"/>
    </source>
</evidence>
<keyword evidence="3" id="KW-1133">Transmembrane helix</keyword>
<dbReference type="EMBL" id="FQUQ01000001">
    <property type="protein sequence ID" value="SHE65977.1"/>
    <property type="molecule type" value="Genomic_DNA"/>
</dbReference>
<proteinExistence type="predicted"/>
<keyword evidence="6" id="KW-1185">Reference proteome</keyword>
<protein>
    <submittedName>
        <fullName evidence="5">Patatin-like phospholipase</fullName>
    </submittedName>
</protein>
<accession>A0A1M4VAR7</accession>
<dbReference type="InterPro" id="IPR016035">
    <property type="entry name" value="Acyl_Trfase/lysoPLipase"/>
</dbReference>
<dbReference type="GO" id="GO:0016787">
    <property type="term" value="F:hydrolase activity"/>
    <property type="evidence" value="ECO:0007669"/>
    <property type="project" value="UniProtKB-UniRule"/>
</dbReference>
<name>A0A1M4VAR7_9SPHI</name>
<feature type="active site" description="Proton acceptor" evidence="2">
    <location>
        <position position="283"/>
    </location>
</feature>
<dbReference type="RefSeq" id="WP_073227762.1">
    <property type="nucleotide sequence ID" value="NZ_FQUQ01000001.1"/>
</dbReference>
<organism evidence="5 6">
    <name type="scientific">Pedobacter caeni</name>
    <dbReference type="NCBI Taxonomy" id="288992"/>
    <lineage>
        <taxon>Bacteria</taxon>
        <taxon>Pseudomonadati</taxon>
        <taxon>Bacteroidota</taxon>
        <taxon>Sphingobacteriia</taxon>
        <taxon>Sphingobacteriales</taxon>
        <taxon>Sphingobacteriaceae</taxon>
        <taxon>Pedobacter</taxon>
    </lineage>
</organism>
<dbReference type="Gene3D" id="3.40.1090.10">
    <property type="entry name" value="Cytosolic phospholipase A2 catalytic domain"/>
    <property type="match status" value="1"/>
</dbReference>
<keyword evidence="1 2" id="KW-0443">Lipid metabolism</keyword>
<dbReference type="InterPro" id="IPR002641">
    <property type="entry name" value="PNPLA_dom"/>
</dbReference>
<feature type="transmembrane region" description="Helical" evidence="3">
    <location>
        <begin position="12"/>
        <end position="35"/>
    </location>
</feature>
<reference evidence="6" key="1">
    <citation type="submission" date="2016-11" db="EMBL/GenBank/DDBJ databases">
        <authorList>
            <person name="Varghese N."/>
            <person name="Submissions S."/>
        </authorList>
    </citation>
    <scope>NUCLEOTIDE SEQUENCE [LARGE SCALE GENOMIC DNA]</scope>
    <source>
        <strain evidence="6">DSM 16990</strain>
    </source>
</reference>
<comment type="caution">
    <text evidence="2">Lacks conserved residue(s) required for the propagation of feature annotation.</text>
</comment>
<evidence type="ECO:0000256" key="3">
    <source>
        <dbReference type="SAM" id="Phobius"/>
    </source>
</evidence>
<keyword evidence="2" id="KW-0378">Hydrolase</keyword>
<dbReference type="STRING" id="288992.SAMN04488522_101840"/>
<dbReference type="PROSITE" id="PS51635">
    <property type="entry name" value="PNPLA"/>
    <property type="match status" value="1"/>
</dbReference>
<dbReference type="Pfam" id="PF01734">
    <property type="entry name" value="Patatin"/>
    <property type="match status" value="1"/>
</dbReference>
<keyword evidence="2" id="KW-0442">Lipid degradation</keyword>
<evidence type="ECO:0000256" key="2">
    <source>
        <dbReference type="PROSITE-ProRule" id="PRU01161"/>
    </source>
</evidence>
<dbReference type="OrthoDB" id="1488362at2"/>
<gene>
    <name evidence="5" type="ORF">SAMN04488522_101840</name>
</gene>
<evidence type="ECO:0000313" key="5">
    <source>
        <dbReference type="EMBL" id="SHE65977.1"/>
    </source>
</evidence>
<feature type="domain" description="PNPLA" evidence="4">
    <location>
        <begin position="15"/>
        <end position="296"/>
    </location>
</feature>
<feature type="short sequence motif" description="GXSXG" evidence="2">
    <location>
        <begin position="62"/>
        <end position="66"/>
    </location>
</feature>
<dbReference type="SUPFAM" id="SSF52151">
    <property type="entry name" value="FabD/lysophospholipase-like"/>
    <property type="match status" value="1"/>
</dbReference>
<dbReference type="Proteomes" id="UP000184287">
    <property type="component" value="Unassembled WGS sequence"/>
</dbReference>
<feature type="active site" description="Nucleophile" evidence="2">
    <location>
        <position position="64"/>
    </location>
</feature>